<dbReference type="GO" id="GO:0005829">
    <property type="term" value="C:cytosol"/>
    <property type="evidence" value="ECO:0007669"/>
    <property type="project" value="TreeGrafter"/>
</dbReference>
<dbReference type="OrthoDB" id="9808166at2"/>
<dbReference type="EMBL" id="QNRQ01000010">
    <property type="protein sequence ID" value="RBP37108.1"/>
    <property type="molecule type" value="Genomic_DNA"/>
</dbReference>
<evidence type="ECO:0000259" key="4">
    <source>
        <dbReference type="SMART" id="SM00534"/>
    </source>
</evidence>
<keyword evidence="2" id="KW-0067">ATP-binding</keyword>
<dbReference type="PANTHER" id="PTHR11361:SF34">
    <property type="entry name" value="DNA MISMATCH REPAIR PROTEIN MSH1, MITOCHONDRIAL"/>
    <property type="match status" value="1"/>
</dbReference>
<evidence type="ECO:0000256" key="1">
    <source>
        <dbReference type="ARBA" id="ARBA00022741"/>
    </source>
</evidence>
<dbReference type="InterPro" id="IPR045076">
    <property type="entry name" value="MutS"/>
</dbReference>
<accession>A0A366H755</accession>
<comment type="caution">
    <text evidence="5">The sequence shown here is derived from an EMBL/GenBank/DDBJ whole genome shotgun (WGS) entry which is preliminary data.</text>
</comment>
<dbReference type="InterPro" id="IPR027417">
    <property type="entry name" value="P-loop_NTPase"/>
</dbReference>
<evidence type="ECO:0000256" key="3">
    <source>
        <dbReference type="ARBA" id="ARBA00023125"/>
    </source>
</evidence>
<dbReference type="SMART" id="SM00534">
    <property type="entry name" value="MUTSac"/>
    <property type="match status" value="1"/>
</dbReference>
<dbReference type="PANTHER" id="PTHR11361">
    <property type="entry name" value="DNA MISMATCH REPAIR PROTEIN MUTS FAMILY MEMBER"/>
    <property type="match status" value="1"/>
</dbReference>
<dbReference type="AlphaFoldDB" id="A0A366H755"/>
<dbReference type="Gene3D" id="3.40.50.300">
    <property type="entry name" value="P-loop containing nucleotide triphosphate hydrolases"/>
    <property type="match status" value="1"/>
</dbReference>
<name>A0A366H755_9BURK</name>
<protein>
    <submittedName>
        <fullName evidence="5">MutS-like protein</fullName>
    </submittedName>
</protein>
<reference evidence="5 6" key="1">
    <citation type="submission" date="2018-06" db="EMBL/GenBank/DDBJ databases">
        <title>Genomic Encyclopedia of Type Strains, Phase IV (KMG-IV): sequencing the most valuable type-strain genomes for metagenomic binning, comparative biology and taxonomic classification.</title>
        <authorList>
            <person name="Goeker M."/>
        </authorList>
    </citation>
    <scope>NUCLEOTIDE SEQUENCE [LARGE SCALE GENOMIC DNA]</scope>
    <source>
        <strain evidence="5 6">DSM 25520</strain>
    </source>
</reference>
<evidence type="ECO:0000313" key="5">
    <source>
        <dbReference type="EMBL" id="RBP37108.1"/>
    </source>
</evidence>
<dbReference type="GO" id="GO:0140664">
    <property type="term" value="F:ATP-dependent DNA damage sensor activity"/>
    <property type="evidence" value="ECO:0007669"/>
    <property type="project" value="InterPro"/>
</dbReference>
<dbReference type="SUPFAM" id="SSF52540">
    <property type="entry name" value="P-loop containing nucleoside triphosphate hydrolases"/>
    <property type="match status" value="1"/>
</dbReference>
<organism evidence="5 6">
    <name type="scientific">Eoetvoesiella caeni</name>
    <dbReference type="NCBI Taxonomy" id="645616"/>
    <lineage>
        <taxon>Bacteria</taxon>
        <taxon>Pseudomonadati</taxon>
        <taxon>Pseudomonadota</taxon>
        <taxon>Betaproteobacteria</taxon>
        <taxon>Burkholderiales</taxon>
        <taxon>Alcaligenaceae</taxon>
        <taxon>Eoetvoesiella</taxon>
    </lineage>
</organism>
<evidence type="ECO:0000256" key="2">
    <source>
        <dbReference type="ARBA" id="ARBA00022840"/>
    </source>
</evidence>
<keyword evidence="1" id="KW-0547">Nucleotide-binding</keyword>
<dbReference type="Pfam" id="PF00488">
    <property type="entry name" value="MutS_V"/>
    <property type="match status" value="1"/>
</dbReference>
<keyword evidence="6" id="KW-1185">Reference proteome</keyword>
<dbReference type="InterPro" id="IPR000432">
    <property type="entry name" value="DNA_mismatch_repair_MutS_C"/>
</dbReference>
<keyword evidence="3" id="KW-0238">DNA-binding</keyword>
<sequence length="511" mass="58219">MITFSVLYPGPQDGVSREQAEVPEFFTDLNLDQIIGHITAKKGEYNLQPFFYRSLDEADSVAYRQEVMHDLERPALYTSLMTFATQLQAMRARLTQAAKLYYPLQKQAWFLCATEQYYEAVQALAQDLGKLEFTSRGMQALKAHADNYTQGANFQTLVADAKAARSALASIRYCIHIKGDTFTVLEYQGESDYSAEVSATFEKFRQGAAKDYRVKFHDLPDMNHIEAQVLEFVSKLFPEVFTQLDIFCQQHQGYLDETLAVFDREVQFYTAYLDYMNTLRGKGLDFCYPEVGRVNKTVFAQDTYDLALADKLLNQGKSIVRNDFSLCDKERIFIVSGPNQGGKTTFARTFGQLHYLANLGLPVPGNAARLFLYDRLFAHFEREEDIRNLRGKLEDDLVRIHRILQGATPDSIIIMNEIFTSTTLQDALFLGSRILERIVQLDLLCVCVTFIDELAHLSDTTVSMVSTIVPDDPAQRTYKVVRRPADGKSYALSLAHKYRIEAHDLEERLPS</sequence>
<proteinExistence type="predicted"/>
<evidence type="ECO:0000313" key="6">
    <source>
        <dbReference type="Proteomes" id="UP000253628"/>
    </source>
</evidence>
<dbReference type="GO" id="GO:0030983">
    <property type="term" value="F:mismatched DNA binding"/>
    <property type="evidence" value="ECO:0007669"/>
    <property type="project" value="InterPro"/>
</dbReference>
<feature type="domain" description="DNA mismatch repair proteins mutS family" evidence="4">
    <location>
        <begin position="330"/>
        <end position="507"/>
    </location>
</feature>
<dbReference type="RefSeq" id="WP_113934313.1">
    <property type="nucleotide sequence ID" value="NZ_JACCEU010000003.1"/>
</dbReference>
<dbReference type="Proteomes" id="UP000253628">
    <property type="component" value="Unassembled WGS sequence"/>
</dbReference>
<dbReference type="GO" id="GO:0005524">
    <property type="term" value="F:ATP binding"/>
    <property type="evidence" value="ECO:0007669"/>
    <property type="project" value="UniProtKB-KW"/>
</dbReference>
<dbReference type="GO" id="GO:0006298">
    <property type="term" value="P:mismatch repair"/>
    <property type="evidence" value="ECO:0007669"/>
    <property type="project" value="InterPro"/>
</dbReference>
<gene>
    <name evidence="5" type="ORF">DFR37_11057</name>
</gene>